<evidence type="ECO:0000313" key="1">
    <source>
        <dbReference type="EMBL" id="GFY04103.1"/>
    </source>
</evidence>
<evidence type="ECO:0000313" key="2">
    <source>
        <dbReference type="Proteomes" id="UP000887159"/>
    </source>
</evidence>
<dbReference type="Proteomes" id="UP000887159">
    <property type="component" value="Unassembled WGS sequence"/>
</dbReference>
<reference evidence="1" key="1">
    <citation type="submission" date="2020-08" db="EMBL/GenBank/DDBJ databases">
        <title>Multicomponent nature underlies the extraordinary mechanical properties of spider dragline silk.</title>
        <authorList>
            <person name="Kono N."/>
            <person name="Nakamura H."/>
            <person name="Mori M."/>
            <person name="Yoshida Y."/>
            <person name="Ohtoshi R."/>
            <person name="Malay A.D."/>
            <person name="Moran D.A.P."/>
            <person name="Tomita M."/>
            <person name="Numata K."/>
            <person name="Arakawa K."/>
        </authorList>
    </citation>
    <scope>NUCLEOTIDE SEQUENCE</scope>
</reference>
<dbReference type="AlphaFoldDB" id="A0A8X6VDP0"/>
<dbReference type="GO" id="GO:0003676">
    <property type="term" value="F:nucleic acid binding"/>
    <property type="evidence" value="ECO:0007669"/>
    <property type="project" value="InterPro"/>
</dbReference>
<gene>
    <name evidence="1" type="primary">AVEN_110703_1</name>
    <name evidence="1" type="ORF">TNCV_1198811</name>
</gene>
<proteinExistence type="predicted"/>
<comment type="caution">
    <text evidence="1">The sequence shown here is derived from an EMBL/GenBank/DDBJ whole genome shotgun (WGS) entry which is preliminary data.</text>
</comment>
<sequence length="127" mass="14884">MQQGTVQVDRGSVMVWGMCILRDRGPLMRLDTTLTGTIATEWLKEHSSEFRHFRWPPNFPDMNIIEYIWDALQCAVLRRDLHPLLLLPIYEQPCRIQLTPTLLQTLMESMSRHFVALLRACEGPTRY</sequence>
<dbReference type="EMBL" id="BMAU01021243">
    <property type="protein sequence ID" value="GFY04103.1"/>
    <property type="molecule type" value="Genomic_DNA"/>
</dbReference>
<accession>A0A8X6VDP0</accession>
<keyword evidence="2" id="KW-1185">Reference proteome</keyword>
<organism evidence="1 2">
    <name type="scientific">Trichonephila clavipes</name>
    <name type="common">Golden silk orbweaver</name>
    <name type="synonym">Nephila clavipes</name>
    <dbReference type="NCBI Taxonomy" id="2585209"/>
    <lineage>
        <taxon>Eukaryota</taxon>
        <taxon>Metazoa</taxon>
        <taxon>Ecdysozoa</taxon>
        <taxon>Arthropoda</taxon>
        <taxon>Chelicerata</taxon>
        <taxon>Arachnida</taxon>
        <taxon>Araneae</taxon>
        <taxon>Araneomorphae</taxon>
        <taxon>Entelegynae</taxon>
        <taxon>Araneoidea</taxon>
        <taxon>Nephilidae</taxon>
        <taxon>Trichonephila</taxon>
    </lineage>
</organism>
<dbReference type="InterPro" id="IPR036397">
    <property type="entry name" value="RNaseH_sf"/>
</dbReference>
<protein>
    <recommendedName>
        <fullName evidence="3">Tc1-like transposase DDE domain-containing protein</fullName>
    </recommendedName>
</protein>
<name>A0A8X6VDP0_TRICX</name>
<evidence type="ECO:0008006" key="3">
    <source>
        <dbReference type="Google" id="ProtNLM"/>
    </source>
</evidence>
<dbReference type="Gene3D" id="3.30.420.10">
    <property type="entry name" value="Ribonuclease H-like superfamily/Ribonuclease H"/>
    <property type="match status" value="1"/>
</dbReference>